<reference evidence="1" key="1">
    <citation type="submission" date="2021-09" db="EMBL/GenBank/DDBJ databases">
        <title>The genome of Mauremys mutica provides insights into the evolution of semi-aquatic lifestyle.</title>
        <authorList>
            <person name="Gong S."/>
            <person name="Gao Y."/>
        </authorList>
    </citation>
    <scope>NUCLEOTIDE SEQUENCE</scope>
    <source>
        <strain evidence="1">MM-2020</strain>
        <tissue evidence="1">Muscle</tissue>
    </source>
</reference>
<dbReference type="AlphaFoldDB" id="A0A9D3WQY9"/>
<dbReference type="EMBL" id="JAHDVG010000485">
    <property type="protein sequence ID" value="KAH1168714.1"/>
    <property type="molecule type" value="Genomic_DNA"/>
</dbReference>
<name>A0A9D3WQY9_9SAUR</name>
<accession>A0A9D3WQY9</accession>
<evidence type="ECO:0000313" key="2">
    <source>
        <dbReference type="Proteomes" id="UP000827986"/>
    </source>
</evidence>
<evidence type="ECO:0000313" key="1">
    <source>
        <dbReference type="EMBL" id="KAH1168714.1"/>
    </source>
</evidence>
<gene>
    <name evidence="1" type="ORF">KIL84_013304</name>
</gene>
<proteinExistence type="predicted"/>
<feature type="non-terminal residue" evidence="1">
    <location>
        <position position="1"/>
    </location>
</feature>
<comment type="caution">
    <text evidence="1">The sequence shown here is derived from an EMBL/GenBank/DDBJ whole genome shotgun (WGS) entry which is preliminary data.</text>
</comment>
<organism evidence="1 2">
    <name type="scientific">Mauremys mutica</name>
    <name type="common">yellowpond turtle</name>
    <dbReference type="NCBI Taxonomy" id="74926"/>
    <lineage>
        <taxon>Eukaryota</taxon>
        <taxon>Metazoa</taxon>
        <taxon>Chordata</taxon>
        <taxon>Craniata</taxon>
        <taxon>Vertebrata</taxon>
        <taxon>Euteleostomi</taxon>
        <taxon>Archelosauria</taxon>
        <taxon>Testudinata</taxon>
        <taxon>Testudines</taxon>
        <taxon>Cryptodira</taxon>
        <taxon>Durocryptodira</taxon>
        <taxon>Testudinoidea</taxon>
        <taxon>Geoemydidae</taxon>
        <taxon>Geoemydinae</taxon>
        <taxon>Mauremys</taxon>
    </lineage>
</organism>
<dbReference type="Proteomes" id="UP000827986">
    <property type="component" value="Unassembled WGS sequence"/>
</dbReference>
<sequence>LPCQNTLNNNWLFTHRKVFHKCPINVLALCWNVRLDGLKYREILFHGIKCLVQSFQNVRILNELPQWS</sequence>
<keyword evidence="2" id="KW-1185">Reference proteome</keyword>
<protein>
    <submittedName>
        <fullName evidence="1">Uncharacterized protein</fullName>
    </submittedName>
</protein>
<feature type="non-terminal residue" evidence="1">
    <location>
        <position position="68"/>
    </location>
</feature>